<gene>
    <name evidence="2" type="ORF">RFM68_20820</name>
</gene>
<evidence type="ECO:0000313" key="3">
    <source>
        <dbReference type="Proteomes" id="UP001276840"/>
    </source>
</evidence>
<comment type="caution">
    <text evidence="2">The sequence shown here is derived from an EMBL/GenBank/DDBJ whole genome shotgun (WGS) entry which is preliminary data.</text>
</comment>
<reference evidence="2 3" key="1">
    <citation type="submission" date="2023-08" db="EMBL/GenBank/DDBJ databases">
        <title>Implementing the SeqCode for naming new Mesorhizobium species isolated from Vachellia karroo root nodules.</title>
        <authorList>
            <person name="Van Lill M."/>
        </authorList>
    </citation>
    <scope>NUCLEOTIDE SEQUENCE [LARGE SCALE GENOMIC DNA]</scope>
    <source>
        <strain evidence="2 3">MSK 1335</strain>
    </source>
</reference>
<evidence type="ECO:0000313" key="2">
    <source>
        <dbReference type="EMBL" id="MDX8526949.1"/>
    </source>
</evidence>
<name>A0ABU4ZNK5_9HYPH</name>
<dbReference type="RefSeq" id="WP_320234885.1">
    <property type="nucleotide sequence ID" value="NZ_JAVIJF010000015.1"/>
</dbReference>
<keyword evidence="3" id="KW-1185">Reference proteome</keyword>
<accession>A0ABU4ZNK5</accession>
<proteinExistence type="predicted"/>
<organism evidence="2 3">
    <name type="scientific">Mesorhizobium montanum</name>
    <dbReference type="NCBI Taxonomy" id="3072323"/>
    <lineage>
        <taxon>Bacteria</taxon>
        <taxon>Pseudomonadati</taxon>
        <taxon>Pseudomonadota</taxon>
        <taxon>Alphaproteobacteria</taxon>
        <taxon>Hyphomicrobiales</taxon>
        <taxon>Phyllobacteriaceae</taxon>
        <taxon>Mesorhizobium</taxon>
    </lineage>
</organism>
<keyword evidence="1" id="KW-0732">Signal</keyword>
<feature type="chain" id="PRO_5045884663" evidence="1">
    <location>
        <begin position="22"/>
        <end position="85"/>
    </location>
</feature>
<protein>
    <submittedName>
        <fullName evidence="2">Uncharacterized protein</fullName>
    </submittedName>
</protein>
<dbReference type="EMBL" id="JAVIJF010000015">
    <property type="protein sequence ID" value="MDX8526949.1"/>
    <property type="molecule type" value="Genomic_DNA"/>
</dbReference>
<dbReference type="Proteomes" id="UP001276840">
    <property type="component" value="Unassembled WGS sequence"/>
</dbReference>
<evidence type="ECO:0000256" key="1">
    <source>
        <dbReference type="SAM" id="SignalP"/>
    </source>
</evidence>
<feature type="signal peptide" evidence="1">
    <location>
        <begin position="1"/>
        <end position="21"/>
    </location>
</feature>
<sequence>MIRYLALAFIFFQVATTTALATQVVLFEDRTADVLSLTGPASAALTPPISPFVRETGAKPDKPSPEHLLIQIYAGKPSQAPSLND</sequence>